<accession>A0A1N7J342</accession>
<dbReference type="Pfam" id="PF20619">
    <property type="entry name" value="DUF6804"/>
    <property type="match status" value="1"/>
</dbReference>
<dbReference type="EMBL" id="FTNY01000005">
    <property type="protein sequence ID" value="SIS43782.1"/>
    <property type="molecule type" value="Genomic_DNA"/>
</dbReference>
<dbReference type="RefSeq" id="WP_076509062.1">
    <property type="nucleotide sequence ID" value="NZ_FTNY01000005.1"/>
</dbReference>
<gene>
    <name evidence="3" type="ORF">SAMN05421639_10536</name>
</gene>
<dbReference type="InterPro" id="IPR046548">
    <property type="entry name" value="DUF6804"/>
</dbReference>
<keyword evidence="2" id="KW-1133">Transmembrane helix</keyword>
<organism evidence="3 4">
    <name type="scientific">Chryseobacterium shigense</name>
    <dbReference type="NCBI Taxonomy" id="297244"/>
    <lineage>
        <taxon>Bacteria</taxon>
        <taxon>Pseudomonadati</taxon>
        <taxon>Bacteroidota</taxon>
        <taxon>Flavobacteriia</taxon>
        <taxon>Flavobacteriales</taxon>
        <taxon>Weeksellaceae</taxon>
        <taxon>Chryseobacterium group</taxon>
        <taxon>Chryseobacterium</taxon>
    </lineage>
</organism>
<dbReference type="Proteomes" id="UP000186373">
    <property type="component" value="Unassembled WGS sequence"/>
</dbReference>
<evidence type="ECO:0000256" key="1">
    <source>
        <dbReference type="SAM" id="MobiDB-lite"/>
    </source>
</evidence>
<keyword evidence="2" id="KW-0812">Transmembrane</keyword>
<evidence type="ECO:0000256" key="2">
    <source>
        <dbReference type="SAM" id="Phobius"/>
    </source>
</evidence>
<evidence type="ECO:0000313" key="3">
    <source>
        <dbReference type="EMBL" id="SIS43782.1"/>
    </source>
</evidence>
<keyword evidence="4" id="KW-1185">Reference proteome</keyword>
<sequence>MKPFLTLCAICCFLAVFRLPIEYYTILRILISMGALLVLYNAVRFKQYYFSLIFLFILILFNPVFPIYLYRKSIWIPLDIITGIIFLLIAFVEKPEEKKEEEVIEAPEETTAYPVQPRLHSRDIIINPKKPREN</sequence>
<reference evidence="4" key="1">
    <citation type="submission" date="2017-01" db="EMBL/GenBank/DDBJ databases">
        <authorList>
            <person name="Varghese N."/>
            <person name="Submissions S."/>
        </authorList>
    </citation>
    <scope>NUCLEOTIDE SEQUENCE [LARGE SCALE GENOMIC DNA]</scope>
    <source>
        <strain evidence="4">DSM 17126</strain>
    </source>
</reference>
<feature type="transmembrane region" description="Helical" evidence="2">
    <location>
        <begin position="74"/>
        <end position="92"/>
    </location>
</feature>
<dbReference type="OrthoDB" id="1123420at2"/>
<name>A0A1N7J342_9FLAO</name>
<evidence type="ECO:0000313" key="4">
    <source>
        <dbReference type="Proteomes" id="UP000186373"/>
    </source>
</evidence>
<keyword evidence="2" id="KW-0472">Membrane</keyword>
<feature type="transmembrane region" description="Helical" evidence="2">
    <location>
        <begin position="28"/>
        <end position="43"/>
    </location>
</feature>
<proteinExistence type="predicted"/>
<feature type="region of interest" description="Disordered" evidence="1">
    <location>
        <begin position="103"/>
        <end position="134"/>
    </location>
</feature>
<feature type="transmembrane region" description="Helical" evidence="2">
    <location>
        <begin position="48"/>
        <end position="68"/>
    </location>
</feature>
<protein>
    <submittedName>
        <fullName evidence="3">Uncharacterized protein</fullName>
    </submittedName>
</protein>
<dbReference type="AlphaFoldDB" id="A0A1N7J342"/>